<gene>
    <name evidence="4" type="ORF">A8L45_17535</name>
</gene>
<dbReference type="InterPro" id="IPR000182">
    <property type="entry name" value="GNAT_dom"/>
</dbReference>
<accession>A0A1C3EDL3</accession>
<dbReference type="InterPro" id="IPR050832">
    <property type="entry name" value="Bact_Acetyltransf"/>
</dbReference>
<evidence type="ECO:0000313" key="5">
    <source>
        <dbReference type="Proteomes" id="UP000094936"/>
    </source>
</evidence>
<name>A0A1C3EDL3_9GAMM</name>
<protein>
    <submittedName>
        <fullName evidence="4">Acetyltransferase</fullName>
    </submittedName>
</protein>
<dbReference type="InterPro" id="IPR016181">
    <property type="entry name" value="Acyl_CoA_acyltransferase"/>
</dbReference>
<dbReference type="SUPFAM" id="SSF55729">
    <property type="entry name" value="Acyl-CoA N-acyltransferases (Nat)"/>
    <property type="match status" value="1"/>
</dbReference>
<evidence type="ECO:0000313" key="4">
    <source>
        <dbReference type="EMBL" id="ODA31294.1"/>
    </source>
</evidence>
<dbReference type="STRING" id="1080227.A8L45_17535"/>
<evidence type="ECO:0000256" key="2">
    <source>
        <dbReference type="ARBA" id="ARBA00023315"/>
    </source>
</evidence>
<dbReference type="OrthoDB" id="9797417at2"/>
<dbReference type="PROSITE" id="PS51186">
    <property type="entry name" value="GNAT"/>
    <property type="match status" value="1"/>
</dbReference>
<dbReference type="RefSeq" id="WP_068904664.1">
    <property type="nucleotide sequence ID" value="NZ_JBHUIF010000012.1"/>
</dbReference>
<reference evidence="4 5" key="1">
    <citation type="submission" date="2016-05" db="EMBL/GenBank/DDBJ databases">
        <title>Genomic Taxonomy of the Vibrionaceae.</title>
        <authorList>
            <person name="Gomez-Gil B."/>
            <person name="Enciso-Ibarra J."/>
        </authorList>
    </citation>
    <scope>NUCLEOTIDE SEQUENCE [LARGE SCALE GENOMIC DNA]</scope>
    <source>
        <strain evidence="4 5">CAIM 1920</strain>
    </source>
</reference>
<keyword evidence="5" id="KW-1185">Reference proteome</keyword>
<evidence type="ECO:0000259" key="3">
    <source>
        <dbReference type="PROSITE" id="PS51186"/>
    </source>
</evidence>
<feature type="domain" description="N-acetyltransferase" evidence="3">
    <location>
        <begin position="12"/>
        <end position="155"/>
    </location>
</feature>
<proteinExistence type="predicted"/>
<dbReference type="PANTHER" id="PTHR43877:SF2">
    <property type="entry name" value="AMINOALKYLPHOSPHONATE N-ACETYLTRANSFERASE-RELATED"/>
    <property type="match status" value="1"/>
</dbReference>
<dbReference type="EMBL" id="LYBM01000038">
    <property type="protein sequence ID" value="ODA31294.1"/>
    <property type="molecule type" value="Genomic_DNA"/>
</dbReference>
<keyword evidence="1 4" id="KW-0808">Transferase</keyword>
<organism evidence="4 5">
    <name type="scientific">Veronia pacifica</name>
    <dbReference type="NCBI Taxonomy" id="1080227"/>
    <lineage>
        <taxon>Bacteria</taxon>
        <taxon>Pseudomonadati</taxon>
        <taxon>Pseudomonadota</taxon>
        <taxon>Gammaproteobacteria</taxon>
        <taxon>Vibrionales</taxon>
        <taxon>Vibrionaceae</taxon>
        <taxon>Veronia</taxon>
    </lineage>
</organism>
<comment type="caution">
    <text evidence="4">The sequence shown here is derived from an EMBL/GenBank/DDBJ whole genome shotgun (WGS) entry which is preliminary data.</text>
</comment>
<dbReference type="AlphaFoldDB" id="A0A1C3EDL3"/>
<sequence>MQFVPVDLSRHLSLCLGFRKDAYQLSFGHTEGFDEDITKNWYQAISTHPDVGFYLVMNKGECIGQVEFRNALEDHEGVLFGHINLLYLIPEYRHKGLGEQLQQYALNAFKARGCKKATLRFYWNNTGGKKFYQKHGWRPVGHEGPKGQLMELFLDTWPS</sequence>
<dbReference type="Gene3D" id="3.40.630.30">
    <property type="match status" value="1"/>
</dbReference>
<evidence type="ECO:0000256" key="1">
    <source>
        <dbReference type="ARBA" id="ARBA00022679"/>
    </source>
</evidence>
<dbReference type="Proteomes" id="UP000094936">
    <property type="component" value="Unassembled WGS sequence"/>
</dbReference>
<dbReference type="PANTHER" id="PTHR43877">
    <property type="entry name" value="AMINOALKYLPHOSPHONATE N-ACETYLTRANSFERASE-RELATED-RELATED"/>
    <property type="match status" value="1"/>
</dbReference>
<dbReference type="GO" id="GO:0016747">
    <property type="term" value="F:acyltransferase activity, transferring groups other than amino-acyl groups"/>
    <property type="evidence" value="ECO:0007669"/>
    <property type="project" value="InterPro"/>
</dbReference>
<dbReference type="CDD" id="cd04301">
    <property type="entry name" value="NAT_SF"/>
    <property type="match status" value="1"/>
</dbReference>
<keyword evidence="2" id="KW-0012">Acyltransferase</keyword>
<dbReference type="Pfam" id="PF00583">
    <property type="entry name" value="Acetyltransf_1"/>
    <property type="match status" value="1"/>
</dbReference>